<dbReference type="GO" id="GO:0009086">
    <property type="term" value="P:methionine biosynthetic process"/>
    <property type="evidence" value="ECO:0007669"/>
    <property type="project" value="InterPro"/>
</dbReference>
<accession>A0A512D9M2</accession>
<keyword evidence="3" id="KW-1185">Reference proteome</keyword>
<evidence type="ECO:0000313" key="2">
    <source>
        <dbReference type="EMBL" id="GEO33188.1"/>
    </source>
</evidence>
<dbReference type="EMBL" id="BJYY01000004">
    <property type="protein sequence ID" value="GEO33188.1"/>
    <property type="molecule type" value="Genomic_DNA"/>
</dbReference>
<dbReference type="InterPro" id="IPR002629">
    <property type="entry name" value="Met_Synth_C/arc"/>
</dbReference>
<evidence type="ECO:0000259" key="1">
    <source>
        <dbReference type="Pfam" id="PF01717"/>
    </source>
</evidence>
<dbReference type="PANTHER" id="PTHR43844">
    <property type="entry name" value="METHIONINE SYNTHASE"/>
    <property type="match status" value="1"/>
</dbReference>
<dbReference type="GO" id="GO:0008270">
    <property type="term" value="F:zinc ion binding"/>
    <property type="evidence" value="ECO:0007669"/>
    <property type="project" value="InterPro"/>
</dbReference>
<dbReference type="Pfam" id="PF01717">
    <property type="entry name" value="Meth_synt_2"/>
    <property type="match status" value="1"/>
</dbReference>
<organism evidence="2 3">
    <name type="scientific">Cellulomonas aerilata</name>
    <dbReference type="NCBI Taxonomy" id="515326"/>
    <lineage>
        <taxon>Bacteria</taxon>
        <taxon>Bacillati</taxon>
        <taxon>Actinomycetota</taxon>
        <taxon>Actinomycetes</taxon>
        <taxon>Micrococcales</taxon>
        <taxon>Cellulomonadaceae</taxon>
        <taxon>Cellulomonas</taxon>
    </lineage>
</organism>
<dbReference type="PANTHER" id="PTHR43844:SF2">
    <property type="entry name" value="SYNTHASE, VITAMIN-B12 INDEPENDENT, PUTATIVE (AFU_ORTHOLOGUE AFUA_3G12060)-RELATED"/>
    <property type="match status" value="1"/>
</dbReference>
<dbReference type="CDD" id="cd03311">
    <property type="entry name" value="CIMS_C_terminal_like"/>
    <property type="match status" value="1"/>
</dbReference>
<dbReference type="Gene3D" id="3.20.20.210">
    <property type="match status" value="1"/>
</dbReference>
<reference evidence="2 3" key="1">
    <citation type="submission" date="2019-07" db="EMBL/GenBank/DDBJ databases">
        <title>Whole genome shotgun sequence of Cellulomonas aerilata NBRC 106308.</title>
        <authorList>
            <person name="Hosoyama A."/>
            <person name="Uohara A."/>
            <person name="Ohji S."/>
            <person name="Ichikawa N."/>
        </authorList>
    </citation>
    <scope>NUCLEOTIDE SEQUENCE [LARGE SCALE GENOMIC DNA]</scope>
    <source>
        <strain evidence="2 3">NBRC 106308</strain>
    </source>
</reference>
<dbReference type="RefSeq" id="WP_222595819.1">
    <property type="nucleotide sequence ID" value="NZ_BAAARM010000002.1"/>
</dbReference>
<sequence>MLRSTDRIETSHAGSLPRTPALIAANAARAAGAGPEGFEDMLGEEVVGVVRRQLDAGITVVGDGEYGKAMSSPIDYGAWWSYSFQRLGGLELDLEGRWATESVTSGPGDVRLTGFLHRRDRQRFAEAYADPTSGIFTGGDALPPFPKCTGPLTYTGHDAVAADVANMTTAMRATGAREGFITALSPGSASRITDEHYGSQEEFVWACADALRPEYEAIIDAGLILQIDDPSVAENFDQIEPAPSVEDYQAFTRIRVEALNHALRGLPEDRIRFHLCWGSWHGPHTTDLPMADVVQVMLEVNAGAYTFEAANARHEHEYTVWDDVRLPEGRSILPGVVGHATNVVEHPELVAQRIERFAARVGRENVIASTDCGLGGRVHPQIAWAKLEALAAGAQIASGRLWRPGRRDAVASG</sequence>
<dbReference type="InterPro" id="IPR038071">
    <property type="entry name" value="UROD/MetE-like_sf"/>
</dbReference>
<dbReference type="AlphaFoldDB" id="A0A512D9M2"/>
<comment type="caution">
    <text evidence="2">The sequence shown here is derived from an EMBL/GenBank/DDBJ whole genome shotgun (WGS) entry which is preliminary data.</text>
</comment>
<proteinExistence type="predicted"/>
<evidence type="ECO:0000313" key="3">
    <source>
        <dbReference type="Proteomes" id="UP000321181"/>
    </source>
</evidence>
<dbReference type="SUPFAM" id="SSF51726">
    <property type="entry name" value="UROD/MetE-like"/>
    <property type="match status" value="1"/>
</dbReference>
<feature type="domain" description="Cobalamin-independent methionine synthase MetE C-terminal/archaeal" evidence="1">
    <location>
        <begin position="165"/>
        <end position="381"/>
    </location>
</feature>
<gene>
    <name evidence="2" type="ORF">CAE01nite_09130</name>
</gene>
<protein>
    <submittedName>
        <fullName evidence="2">Methionine synthase</fullName>
    </submittedName>
</protein>
<dbReference type="Proteomes" id="UP000321181">
    <property type="component" value="Unassembled WGS sequence"/>
</dbReference>
<name>A0A512D9M2_9CELL</name>
<dbReference type="GO" id="GO:0003871">
    <property type="term" value="F:5-methyltetrahydropteroyltriglutamate-homocysteine S-methyltransferase activity"/>
    <property type="evidence" value="ECO:0007669"/>
    <property type="project" value="InterPro"/>
</dbReference>